<keyword evidence="2" id="KW-1185">Reference proteome</keyword>
<evidence type="ECO:0000313" key="1">
    <source>
        <dbReference type="EMBL" id="KOO35404.1"/>
    </source>
</evidence>
<comment type="caution">
    <text evidence="1">The sequence shown here is derived from an EMBL/GenBank/DDBJ whole genome shotgun (WGS) entry which is preliminary data.</text>
</comment>
<name>A0A0M0K9C0_9EUKA</name>
<dbReference type="AlphaFoldDB" id="A0A0M0K9C0"/>
<sequence>MAGGASRGSSREERGQIEMTEMAGGGVWLHAYGEAADALETAPRFADAVGLAAAFVDRVLEHALAVDEKISQLNTAWPHIVATYQARVHAEVVDRSLFLRRYQAAASGSDEGATLALPEMPAA</sequence>
<reference evidence="2" key="1">
    <citation type="journal article" date="2015" name="PLoS Genet.">
        <title>Genome Sequence and Transcriptome Analyses of Chrysochromulina tobin: Metabolic Tools for Enhanced Algal Fitness in the Prominent Order Prymnesiales (Haptophyceae).</title>
        <authorList>
            <person name="Hovde B.T."/>
            <person name="Deodato C.R."/>
            <person name="Hunsperger H.M."/>
            <person name="Ryken S.A."/>
            <person name="Yost W."/>
            <person name="Jha R.K."/>
            <person name="Patterson J."/>
            <person name="Monnat R.J. Jr."/>
            <person name="Barlow S.B."/>
            <person name="Starkenburg S.R."/>
            <person name="Cattolico R.A."/>
        </authorList>
    </citation>
    <scope>NUCLEOTIDE SEQUENCE</scope>
    <source>
        <strain evidence="2">CCMP291</strain>
    </source>
</reference>
<protein>
    <submittedName>
        <fullName evidence="1">Uncharacterized protein</fullName>
    </submittedName>
</protein>
<evidence type="ECO:0000313" key="2">
    <source>
        <dbReference type="Proteomes" id="UP000037460"/>
    </source>
</evidence>
<proteinExistence type="predicted"/>
<organism evidence="1 2">
    <name type="scientific">Chrysochromulina tobinii</name>
    <dbReference type="NCBI Taxonomy" id="1460289"/>
    <lineage>
        <taxon>Eukaryota</taxon>
        <taxon>Haptista</taxon>
        <taxon>Haptophyta</taxon>
        <taxon>Prymnesiophyceae</taxon>
        <taxon>Prymnesiales</taxon>
        <taxon>Chrysochromulinaceae</taxon>
        <taxon>Chrysochromulina</taxon>
    </lineage>
</organism>
<gene>
    <name evidence="1" type="ORF">Ctob_013118</name>
</gene>
<dbReference type="EMBL" id="JWZX01000883">
    <property type="protein sequence ID" value="KOO35404.1"/>
    <property type="molecule type" value="Genomic_DNA"/>
</dbReference>
<dbReference type="Proteomes" id="UP000037460">
    <property type="component" value="Unassembled WGS sequence"/>
</dbReference>
<accession>A0A0M0K9C0</accession>